<evidence type="ECO:0000256" key="9">
    <source>
        <dbReference type="ARBA" id="ARBA00023170"/>
    </source>
</evidence>
<protein>
    <recommendedName>
        <fullName evidence="20">G-protein coupled receptor 133</fullName>
    </recommendedName>
</protein>
<feature type="chain" id="PRO_5036489915" description="G-protein coupled receptor 133" evidence="14">
    <location>
        <begin position="24"/>
        <end position="1110"/>
    </location>
</feature>
<keyword evidence="3 13" id="KW-0812">Transmembrane</keyword>
<dbReference type="InterPro" id="IPR013783">
    <property type="entry name" value="Ig-like_fold"/>
</dbReference>
<evidence type="ECO:0000256" key="11">
    <source>
        <dbReference type="ARBA" id="ARBA00023224"/>
    </source>
</evidence>
<dbReference type="Pfam" id="PF00002">
    <property type="entry name" value="7tm_2"/>
    <property type="match status" value="1"/>
</dbReference>
<feature type="transmembrane region" description="Helical" evidence="13">
    <location>
        <begin position="835"/>
        <end position="859"/>
    </location>
</feature>
<dbReference type="SUPFAM" id="SSF48726">
    <property type="entry name" value="Immunoglobulin"/>
    <property type="match status" value="1"/>
</dbReference>
<feature type="transmembrane region" description="Helical" evidence="13">
    <location>
        <begin position="804"/>
        <end position="823"/>
    </location>
</feature>
<dbReference type="CDD" id="cd15040">
    <property type="entry name" value="7tmB2_Adhesion"/>
    <property type="match status" value="1"/>
</dbReference>
<dbReference type="InterPro" id="IPR007110">
    <property type="entry name" value="Ig-like_dom"/>
</dbReference>
<dbReference type="AlphaFoldDB" id="A0A8W8MH30"/>
<keyword evidence="4 14" id="KW-0732">Signal</keyword>
<comment type="subcellular location">
    <subcellularLocation>
        <location evidence="1">Membrane</location>
        <topology evidence="1">Multi-pass membrane protein</topology>
    </subcellularLocation>
</comment>
<evidence type="ECO:0000256" key="6">
    <source>
        <dbReference type="ARBA" id="ARBA00023040"/>
    </source>
</evidence>
<dbReference type="InterPro" id="IPR001879">
    <property type="entry name" value="GPCR_2_extracellular_dom"/>
</dbReference>
<dbReference type="Gene3D" id="1.20.1070.10">
    <property type="entry name" value="Rhodopsin 7-helix transmembrane proteins"/>
    <property type="match status" value="1"/>
</dbReference>
<dbReference type="SUPFAM" id="SSF49785">
    <property type="entry name" value="Galactose-binding domain-like"/>
    <property type="match status" value="1"/>
</dbReference>
<feature type="domain" description="Ig-like" evidence="17">
    <location>
        <begin position="354"/>
        <end position="430"/>
    </location>
</feature>
<dbReference type="PROSITE" id="PS50227">
    <property type="entry name" value="G_PROTEIN_RECEP_F2_3"/>
    <property type="match status" value="1"/>
</dbReference>
<keyword evidence="8" id="KW-1015">Disulfide bond</keyword>
<organism evidence="18 19">
    <name type="scientific">Magallana gigas</name>
    <name type="common">Pacific oyster</name>
    <name type="synonym">Crassostrea gigas</name>
    <dbReference type="NCBI Taxonomy" id="29159"/>
    <lineage>
        <taxon>Eukaryota</taxon>
        <taxon>Metazoa</taxon>
        <taxon>Spiralia</taxon>
        <taxon>Lophotrochozoa</taxon>
        <taxon>Mollusca</taxon>
        <taxon>Bivalvia</taxon>
        <taxon>Autobranchia</taxon>
        <taxon>Pteriomorphia</taxon>
        <taxon>Ostreida</taxon>
        <taxon>Ostreoidea</taxon>
        <taxon>Ostreidae</taxon>
        <taxon>Magallana</taxon>
    </lineage>
</organism>
<keyword evidence="9" id="KW-0675">Receptor</keyword>
<dbReference type="PROSITE" id="PS50261">
    <property type="entry name" value="G_PROTEIN_RECEP_F2_4"/>
    <property type="match status" value="1"/>
</dbReference>
<evidence type="ECO:0000256" key="8">
    <source>
        <dbReference type="ARBA" id="ARBA00023157"/>
    </source>
</evidence>
<dbReference type="Pfam" id="PF22633">
    <property type="entry name" value="F5_F8_type_C_2"/>
    <property type="match status" value="1"/>
</dbReference>
<dbReference type="EnsemblMetazoa" id="G34060.2">
    <property type="protein sequence ID" value="G34060.2:cds"/>
    <property type="gene ID" value="G34060"/>
</dbReference>
<dbReference type="FunFam" id="1.20.1070.10:FF:000058">
    <property type="entry name" value="Adhesion G protein-coupled receptor F5"/>
    <property type="match status" value="1"/>
</dbReference>
<dbReference type="SUPFAM" id="SSF81321">
    <property type="entry name" value="Family A G protein-coupled receptor-like"/>
    <property type="match status" value="1"/>
</dbReference>
<feature type="domain" description="G-protein coupled receptors family 2 profile 2" evidence="16">
    <location>
        <begin position="768"/>
        <end position="1017"/>
    </location>
</feature>
<keyword evidence="10" id="KW-0325">Glycoprotein</keyword>
<dbReference type="PROSITE" id="PS50835">
    <property type="entry name" value="IG_LIKE"/>
    <property type="match status" value="1"/>
</dbReference>
<dbReference type="SUPFAM" id="SSF111418">
    <property type="entry name" value="Hormone receptor domain"/>
    <property type="match status" value="1"/>
</dbReference>
<dbReference type="Gene3D" id="1.25.40.610">
    <property type="match status" value="1"/>
</dbReference>
<dbReference type="PRINTS" id="PR00249">
    <property type="entry name" value="GPCRSECRETIN"/>
</dbReference>
<feature type="transmembrane region" description="Helical" evidence="13">
    <location>
        <begin position="969"/>
        <end position="987"/>
    </location>
</feature>
<dbReference type="PANTHER" id="PTHR12011">
    <property type="entry name" value="ADHESION G-PROTEIN COUPLED RECEPTOR"/>
    <property type="match status" value="1"/>
</dbReference>
<evidence type="ECO:0000256" key="10">
    <source>
        <dbReference type="ARBA" id="ARBA00023180"/>
    </source>
</evidence>
<dbReference type="PANTHER" id="PTHR12011:SF347">
    <property type="entry name" value="FI21270P1-RELATED"/>
    <property type="match status" value="1"/>
</dbReference>
<dbReference type="Gene3D" id="2.60.120.260">
    <property type="entry name" value="Galactose-binding domain-like"/>
    <property type="match status" value="1"/>
</dbReference>
<evidence type="ECO:0000256" key="14">
    <source>
        <dbReference type="SAM" id="SignalP"/>
    </source>
</evidence>
<feature type="transmembrane region" description="Helical" evidence="13">
    <location>
        <begin position="771"/>
        <end position="792"/>
    </location>
</feature>
<dbReference type="InterPro" id="IPR036179">
    <property type="entry name" value="Ig-like_dom_sf"/>
</dbReference>
<keyword evidence="19" id="KW-1185">Reference proteome</keyword>
<evidence type="ECO:0000256" key="12">
    <source>
        <dbReference type="SAM" id="MobiDB-lite"/>
    </source>
</evidence>
<name>A0A8W8MH30_MAGGI</name>
<comment type="similarity">
    <text evidence="2">Belongs to the G-protein coupled receptor 2 family. Adhesion G-protein coupled receptor (ADGR) subfamily.</text>
</comment>
<dbReference type="InterPro" id="IPR017981">
    <property type="entry name" value="GPCR_2-like_7TM"/>
</dbReference>
<evidence type="ECO:0000256" key="4">
    <source>
        <dbReference type="ARBA" id="ARBA00022729"/>
    </source>
</evidence>
<dbReference type="InterPro" id="IPR008979">
    <property type="entry name" value="Galactose-bd-like_sf"/>
</dbReference>
<dbReference type="Pfam" id="PF07679">
    <property type="entry name" value="I-set"/>
    <property type="match status" value="1"/>
</dbReference>
<dbReference type="GO" id="GO:0007166">
    <property type="term" value="P:cell surface receptor signaling pathway"/>
    <property type="evidence" value="ECO:0007669"/>
    <property type="project" value="InterPro"/>
</dbReference>
<keyword evidence="7 13" id="KW-0472">Membrane</keyword>
<keyword evidence="5 13" id="KW-1133">Transmembrane helix</keyword>
<evidence type="ECO:0000313" key="19">
    <source>
        <dbReference type="Proteomes" id="UP000005408"/>
    </source>
</evidence>
<dbReference type="SMART" id="SM00008">
    <property type="entry name" value="HormR"/>
    <property type="match status" value="1"/>
</dbReference>
<sequence>MDHSVLAIYTMPVLLLYIDTTYALENLALGKPTWEQHPWPETDVDFGSENAVDGLYTDRGQGGQCTISENKQSTAEWRVDLGSVVSISHIDIHYRTDNIPQPSPYVNRMAGFFLYVSNTTLKEDGYLCFHEIQTVAGTPAEDQTIRCSVHGRYIIYYNERRQGVVYPSYYSQYAYNELCEVEVYDISPGVQTTIKASLPFTTTSGLLSTFKTSTIESTLKDNPTSSSFNTIESIPPNVAYHSTLETTSTTLSLCVIKILHFKSNSLVLREGSSAWFELLVLNNTMYERKWFHDGNLITSSSTRFVITTFLTENGTSKNTLHIANILQRDKGEWKVVISNSLRYATRNLTLNVIPRLVIQMKPGYDFSILSGEGINLQCTVSNPESLIDVNDGNLIIRKDGSLLADVSKTNVSINWSKSAATGADSGSYTCLHTGYPDPVFVSINIIVIQPEQKRCQSEMSDGIFWTITLAGSIKQENCPGNKKGIATRYCDSSGVWQSPSLINCTNEILMNASTQLNSILEDGVQNTDKIQETVNSTLRLMNNLTSSSNEISAGDLSASLDILEKIVTVTNNTGSTIEEDVFYSVVDNVLSTNNSKSWTTVSEKTEKDASFILKNMERLGEVVIQNDNITATGYSGFNFDLTINRTQLAENGIRFPELHVSSKNDSVNVEDVSTFLELPKQDQKNEDLSNKTAPINYVAVIYKTMAEILPSSLGSAQKADQEEKSETITVVNSLILSLTTQTGLGVLVPPLNLTFKHVENVTEDTQYLKTMSMVGVIISIAFTFFTFVIYVLVWRYIKSDQNILMLNLCGSLFFSYVIFISSVEKSDYERLCVGITVLIQYLFLVTFFSMLGIGVYYFMSITVTYYAMYVANNFKSESRLRWFLLGIWGIPVIITATTLAAFYGKDYHQKFYCWLSMKSGSLYMFIIPVCIIILLNLLIIGSLVRVLCASSVMTKSSLRKKALSAVRSLGTLLPVLGVTWLFGILAVNEKAEMFQFIFVIANSLQGLFIFVSHIMLNKKVMQGLRNKYPAFSSLMSFTEESKKETTSVSRSQSTSRSDTQALKTKNPVITENESTSHTLELISEGGRAVKKITFSFNLNPWKKKYNVTEM</sequence>
<keyword evidence="11" id="KW-0807">Transducer</keyword>
<dbReference type="InterPro" id="IPR013098">
    <property type="entry name" value="Ig_I-set"/>
</dbReference>
<proteinExistence type="inferred from homology"/>
<accession>A0A8W8MH30</accession>
<evidence type="ECO:0000259" key="17">
    <source>
        <dbReference type="PROSITE" id="PS50835"/>
    </source>
</evidence>
<dbReference type="InterPro" id="IPR000832">
    <property type="entry name" value="GPCR_2_secretin-like"/>
</dbReference>
<evidence type="ECO:0000256" key="1">
    <source>
        <dbReference type="ARBA" id="ARBA00004141"/>
    </source>
</evidence>
<keyword evidence="6" id="KW-0297">G-protein coupled receptor</keyword>
<evidence type="ECO:0008006" key="20">
    <source>
        <dbReference type="Google" id="ProtNLM"/>
    </source>
</evidence>
<dbReference type="GO" id="GO:0005886">
    <property type="term" value="C:plasma membrane"/>
    <property type="evidence" value="ECO:0007669"/>
    <property type="project" value="TreeGrafter"/>
</dbReference>
<dbReference type="Proteomes" id="UP000005408">
    <property type="component" value="Unassembled WGS sequence"/>
</dbReference>
<feature type="compositionally biased region" description="Low complexity" evidence="12">
    <location>
        <begin position="1046"/>
        <end position="1060"/>
    </location>
</feature>
<evidence type="ECO:0000256" key="7">
    <source>
        <dbReference type="ARBA" id="ARBA00023136"/>
    </source>
</evidence>
<dbReference type="GO" id="GO:0004930">
    <property type="term" value="F:G protein-coupled receptor activity"/>
    <property type="evidence" value="ECO:0007669"/>
    <property type="project" value="UniProtKB-KW"/>
</dbReference>
<feature type="transmembrane region" description="Helical" evidence="13">
    <location>
        <begin position="880"/>
        <end position="903"/>
    </location>
</feature>
<evidence type="ECO:0000256" key="2">
    <source>
        <dbReference type="ARBA" id="ARBA00007343"/>
    </source>
</evidence>
<dbReference type="Gene3D" id="2.60.40.10">
    <property type="entry name" value="Immunoglobulins"/>
    <property type="match status" value="1"/>
</dbReference>
<feature type="signal peptide" evidence="14">
    <location>
        <begin position="1"/>
        <end position="23"/>
    </location>
</feature>
<evidence type="ECO:0000256" key="13">
    <source>
        <dbReference type="SAM" id="Phobius"/>
    </source>
</evidence>
<evidence type="ECO:0000259" key="16">
    <source>
        <dbReference type="PROSITE" id="PS50261"/>
    </source>
</evidence>
<dbReference type="Pfam" id="PF02793">
    <property type="entry name" value="HRM"/>
    <property type="match status" value="1"/>
</dbReference>
<dbReference type="InterPro" id="IPR036445">
    <property type="entry name" value="GPCR_2_extracell_dom_sf"/>
</dbReference>
<feature type="region of interest" description="Disordered" evidence="12">
    <location>
        <begin position="1045"/>
        <end position="1069"/>
    </location>
</feature>
<feature type="transmembrane region" description="Helical" evidence="13">
    <location>
        <begin position="993"/>
        <end position="1016"/>
    </location>
</feature>
<dbReference type="Gene3D" id="4.10.1240.10">
    <property type="entry name" value="GPCR, family 2, extracellular hormone receptor domain"/>
    <property type="match status" value="1"/>
</dbReference>
<evidence type="ECO:0000259" key="15">
    <source>
        <dbReference type="PROSITE" id="PS50227"/>
    </source>
</evidence>
<evidence type="ECO:0000313" key="18">
    <source>
        <dbReference type="EnsemblMetazoa" id="G34060.2:cds"/>
    </source>
</evidence>
<feature type="domain" description="G-protein coupled receptors family 2 profile 1" evidence="15">
    <location>
        <begin position="429"/>
        <end position="508"/>
    </location>
</feature>
<evidence type="ECO:0000256" key="5">
    <source>
        <dbReference type="ARBA" id="ARBA00022989"/>
    </source>
</evidence>
<reference evidence="18" key="1">
    <citation type="submission" date="2022-08" db="UniProtKB">
        <authorList>
            <consortium name="EnsemblMetazoa"/>
        </authorList>
    </citation>
    <scope>IDENTIFICATION</scope>
    <source>
        <strain evidence="18">05x7-T-G4-1.051#20</strain>
    </source>
</reference>
<feature type="transmembrane region" description="Helical" evidence="13">
    <location>
        <begin position="923"/>
        <end position="948"/>
    </location>
</feature>
<evidence type="ECO:0000256" key="3">
    <source>
        <dbReference type="ARBA" id="ARBA00022692"/>
    </source>
</evidence>